<protein>
    <submittedName>
        <fullName evidence="2">Uncharacterized protein</fullName>
    </submittedName>
</protein>
<dbReference type="AlphaFoldDB" id="A0A8S2K3B9"/>
<dbReference type="EMBL" id="CAJNOK010008745">
    <property type="protein sequence ID" value="CAF1071849.1"/>
    <property type="molecule type" value="Genomic_DNA"/>
</dbReference>
<sequence length="89" mass="10010">MSRATSSYYITVLRKVSWDPLTLEILSVQPRKAGGLFHGDDPVPHTCPLTITIHIPFDKAFLALPVHIHKVLRKVSWDPVTLEILSVKP</sequence>
<evidence type="ECO:0000313" key="3">
    <source>
        <dbReference type="Proteomes" id="UP000682733"/>
    </source>
</evidence>
<reference evidence="2" key="1">
    <citation type="submission" date="2021-02" db="EMBL/GenBank/DDBJ databases">
        <authorList>
            <person name="Nowell W R."/>
        </authorList>
    </citation>
    <scope>NUCLEOTIDE SEQUENCE</scope>
</reference>
<name>A0A8S2K3B9_9BILA</name>
<gene>
    <name evidence="1" type="ORF">OVA965_LOCUS17934</name>
    <name evidence="2" type="ORF">TMI583_LOCUS17945</name>
</gene>
<comment type="caution">
    <text evidence="2">The sequence shown here is derived from an EMBL/GenBank/DDBJ whole genome shotgun (WGS) entry which is preliminary data.</text>
</comment>
<dbReference type="EMBL" id="CAJOBA010008760">
    <property type="protein sequence ID" value="CAF3836103.1"/>
    <property type="molecule type" value="Genomic_DNA"/>
</dbReference>
<dbReference type="Proteomes" id="UP000682733">
    <property type="component" value="Unassembled WGS sequence"/>
</dbReference>
<organism evidence="2 3">
    <name type="scientific">Didymodactylos carnosus</name>
    <dbReference type="NCBI Taxonomy" id="1234261"/>
    <lineage>
        <taxon>Eukaryota</taxon>
        <taxon>Metazoa</taxon>
        <taxon>Spiralia</taxon>
        <taxon>Gnathifera</taxon>
        <taxon>Rotifera</taxon>
        <taxon>Eurotatoria</taxon>
        <taxon>Bdelloidea</taxon>
        <taxon>Philodinida</taxon>
        <taxon>Philodinidae</taxon>
        <taxon>Didymodactylos</taxon>
    </lineage>
</organism>
<evidence type="ECO:0000313" key="1">
    <source>
        <dbReference type="EMBL" id="CAF1071849.1"/>
    </source>
</evidence>
<dbReference type="Proteomes" id="UP000677228">
    <property type="component" value="Unassembled WGS sequence"/>
</dbReference>
<evidence type="ECO:0000313" key="2">
    <source>
        <dbReference type="EMBL" id="CAF3836103.1"/>
    </source>
</evidence>
<proteinExistence type="predicted"/>
<accession>A0A8S2K3B9</accession>